<feature type="signal peptide" evidence="1">
    <location>
        <begin position="1"/>
        <end position="22"/>
    </location>
</feature>
<keyword evidence="5" id="KW-1185">Reference proteome</keyword>
<reference evidence="3 4" key="1">
    <citation type="journal article" date="2016" name="Int. J. Syst. Evol. Microbiol.">
        <title>Proposal of Mucilaginibacter phyllosphaerae sp. nov. isolated from the phyllosphere of Galium album.</title>
        <authorList>
            <person name="Aydogan E.L."/>
            <person name="Busse H.J."/>
            <person name="Moser G."/>
            <person name="Muller C."/>
            <person name="Kampfer P."/>
            <person name="Glaeser S.P."/>
        </authorList>
    </citation>
    <scope>NUCLEOTIDE SEQUENCE [LARGE SCALE GENOMIC DNA]</scope>
    <source>
        <strain evidence="3 4">PP-F2FG21</strain>
    </source>
</reference>
<evidence type="ECO:0000313" key="3">
    <source>
        <dbReference type="EMBL" id="TEW64174.1"/>
    </source>
</evidence>
<protein>
    <submittedName>
        <fullName evidence="3">Uncharacterized protein</fullName>
    </submittedName>
</protein>
<name>A0A4Y8A8I5_9SPHI</name>
<dbReference type="AlphaFoldDB" id="A0A4Y8A8I5"/>
<evidence type="ECO:0000313" key="4">
    <source>
        <dbReference type="Proteomes" id="UP000297248"/>
    </source>
</evidence>
<proteinExistence type="predicted"/>
<organism evidence="3 4">
    <name type="scientific">Mucilaginibacter phyllosphaerae</name>
    <dbReference type="NCBI Taxonomy" id="1812349"/>
    <lineage>
        <taxon>Bacteria</taxon>
        <taxon>Pseudomonadati</taxon>
        <taxon>Bacteroidota</taxon>
        <taxon>Sphingobacteriia</taxon>
        <taxon>Sphingobacteriales</taxon>
        <taxon>Sphingobacteriaceae</taxon>
        <taxon>Mucilaginibacter</taxon>
    </lineage>
</organism>
<dbReference type="Proteomes" id="UP000583101">
    <property type="component" value="Unassembled WGS sequence"/>
</dbReference>
<dbReference type="Proteomes" id="UP000297248">
    <property type="component" value="Unassembled WGS sequence"/>
</dbReference>
<feature type="chain" id="PRO_5044616333" evidence="1">
    <location>
        <begin position="23"/>
        <end position="246"/>
    </location>
</feature>
<sequence>MFTKFKSPAAAALIALTVLVYSSCNKEAKVANTNTDKEMATSIAVNLYNSIGNTIASKTTSGLPATNSVRNGKKVNDLTCGQYIEVPYDNTYTKGDTVKDVMTGSNKYVVSCDAGNQPNGYTYTGSYVNTGFSPYAVYDISVKEYYTLKSLLPEFVKMEVNGNQSSVYKITTKKDGDYIVQNNTYVLKGIIIDAANRPFDITAGTANFTSAGNNAGKDFNFTGTIKFLGEHKATVSFNGQVFDITL</sequence>
<reference evidence="2 5" key="3">
    <citation type="submission" date="2020-08" db="EMBL/GenBank/DDBJ databases">
        <title>Genomic Encyclopedia of Type Strains, Phase IV (KMG-IV): sequencing the most valuable type-strain genomes for metagenomic binning, comparative biology and taxonomic classification.</title>
        <authorList>
            <person name="Goeker M."/>
        </authorList>
    </citation>
    <scope>NUCLEOTIDE SEQUENCE [LARGE SCALE GENOMIC DNA]</scope>
    <source>
        <strain evidence="2 5">DSM 100995</strain>
    </source>
</reference>
<keyword evidence="1" id="KW-0732">Signal</keyword>
<evidence type="ECO:0000313" key="2">
    <source>
        <dbReference type="EMBL" id="MBB3970892.1"/>
    </source>
</evidence>
<comment type="caution">
    <text evidence="3">The sequence shown here is derived from an EMBL/GenBank/DDBJ whole genome shotgun (WGS) entry which is preliminary data.</text>
</comment>
<gene>
    <name evidence="3" type="ORF">E2R65_17655</name>
    <name evidence="2" type="ORF">GGR35_003518</name>
</gene>
<accession>A0A4Y8A8I5</accession>
<reference evidence="3" key="2">
    <citation type="submission" date="2019-03" db="EMBL/GenBank/DDBJ databases">
        <authorList>
            <person name="Yan Y.-Q."/>
            <person name="Du Z.-J."/>
        </authorList>
    </citation>
    <scope>NUCLEOTIDE SEQUENCE</scope>
    <source>
        <strain evidence="3">PP-F2FG21</strain>
    </source>
</reference>
<dbReference type="OrthoDB" id="797125at2"/>
<dbReference type="EMBL" id="JACIEG010000007">
    <property type="protein sequence ID" value="MBB3970892.1"/>
    <property type="molecule type" value="Genomic_DNA"/>
</dbReference>
<evidence type="ECO:0000313" key="5">
    <source>
        <dbReference type="Proteomes" id="UP000583101"/>
    </source>
</evidence>
<evidence type="ECO:0000256" key="1">
    <source>
        <dbReference type="SAM" id="SignalP"/>
    </source>
</evidence>
<dbReference type="EMBL" id="SNQG01000007">
    <property type="protein sequence ID" value="TEW64174.1"/>
    <property type="molecule type" value="Genomic_DNA"/>
</dbReference>
<dbReference type="RefSeq" id="WP_134337816.1">
    <property type="nucleotide sequence ID" value="NZ_BMCZ01000002.1"/>
</dbReference>